<evidence type="ECO:0000256" key="6">
    <source>
        <dbReference type="PIRSR" id="PIRSR004869-50"/>
    </source>
</evidence>
<keyword evidence="3 6" id="KW-0479">Metal-binding</keyword>
<dbReference type="PIRSF" id="PIRSF004869">
    <property type="entry name" value="PflX_prd"/>
    <property type="match status" value="1"/>
</dbReference>
<dbReference type="KEGG" id="ssm:Spirs_2544"/>
<dbReference type="Gene3D" id="3.20.20.70">
    <property type="entry name" value="Aldolase class I"/>
    <property type="match status" value="1"/>
</dbReference>
<dbReference type="GO" id="GO:0051539">
    <property type="term" value="F:4 iron, 4 sulfur cluster binding"/>
    <property type="evidence" value="ECO:0007669"/>
    <property type="project" value="UniProtKB-KW"/>
</dbReference>
<evidence type="ECO:0000313" key="9">
    <source>
        <dbReference type="Proteomes" id="UP000002318"/>
    </source>
</evidence>
<evidence type="ECO:0000256" key="2">
    <source>
        <dbReference type="ARBA" id="ARBA00022691"/>
    </source>
</evidence>
<protein>
    <submittedName>
        <fullName evidence="8">Radical SAM domain protein</fullName>
    </submittedName>
</protein>
<keyword evidence="5 6" id="KW-0411">Iron-sulfur</keyword>
<keyword evidence="2 6" id="KW-0949">S-adenosyl-L-methionine</keyword>
<name>E1R4B6_SEDSS</name>
<dbReference type="Proteomes" id="UP000002318">
    <property type="component" value="Chromosome"/>
</dbReference>
<dbReference type="AlphaFoldDB" id="E1R4B6"/>
<gene>
    <name evidence="8" type="ordered locus">Spirs_2544</name>
</gene>
<evidence type="ECO:0000313" key="8">
    <source>
        <dbReference type="EMBL" id="ADK81657.1"/>
    </source>
</evidence>
<feature type="domain" description="Radical SAM core" evidence="7">
    <location>
        <begin position="73"/>
        <end position="288"/>
    </location>
</feature>
<evidence type="ECO:0000259" key="7">
    <source>
        <dbReference type="PROSITE" id="PS51918"/>
    </source>
</evidence>
<sequence>MTGKARFYELSPSVSGGDSVLTCRLCPNNCRITDGRSGRCKVRIRKGERLEIPLYGRISSFGIDPVEKKPLYHFMPGTETFSVGFFGCSLSCPFCQNHRISTSYDERDVEASPVILADKLIDKVIAAGMKSLAFTYSEPTIHIEYLLEAATIARRQGLKTILVTNGYLQADPSNEILKRIDAVNVDLKAHDDELYRRELGGSIEPVRTFITRSVEMGIHTEVTTLIIPGKNDDIEGIRSSARFLSALDPDIPWHLSAYYPSFLYKAPATPTLSIDKAVAVGREYLNFVYPGNTRSDGTTRCPECGSTVIRRRGYTTTVLLDHVGNCPSCGRRIAKIF</sequence>
<organism evidence="8 9">
    <name type="scientific">Sediminispirochaeta smaragdinae (strain DSM 11293 / JCM 15392 / SEBR 4228)</name>
    <name type="common">Spirochaeta smaragdinae</name>
    <dbReference type="NCBI Taxonomy" id="573413"/>
    <lineage>
        <taxon>Bacteria</taxon>
        <taxon>Pseudomonadati</taxon>
        <taxon>Spirochaetota</taxon>
        <taxon>Spirochaetia</taxon>
        <taxon>Spirochaetales</taxon>
        <taxon>Spirochaetaceae</taxon>
        <taxon>Sediminispirochaeta</taxon>
    </lineage>
</organism>
<keyword evidence="4 6" id="KW-0408">Iron</keyword>
<dbReference type="InterPro" id="IPR034457">
    <property type="entry name" value="Organic_radical-activating"/>
</dbReference>
<dbReference type="InterPro" id="IPR007197">
    <property type="entry name" value="rSAM"/>
</dbReference>
<dbReference type="HOGENOM" id="CLU_044176_1_1_12"/>
<accession>E1R4B6</accession>
<dbReference type="PANTHER" id="PTHR30352:SF5">
    <property type="entry name" value="PYRUVATE FORMATE-LYASE 1-ACTIVATING ENZYME"/>
    <property type="match status" value="1"/>
</dbReference>
<dbReference type="Pfam" id="PF04055">
    <property type="entry name" value="Radical_SAM"/>
    <property type="match status" value="1"/>
</dbReference>
<dbReference type="PROSITE" id="PS51918">
    <property type="entry name" value="RADICAL_SAM"/>
    <property type="match status" value="1"/>
</dbReference>
<dbReference type="InterPro" id="IPR058240">
    <property type="entry name" value="rSAM_sf"/>
</dbReference>
<keyword evidence="9" id="KW-1185">Reference proteome</keyword>
<dbReference type="SFLD" id="SFLDG01101">
    <property type="entry name" value="Uncharacterised_Radical_SAM_Su"/>
    <property type="match status" value="1"/>
</dbReference>
<evidence type="ECO:0000256" key="1">
    <source>
        <dbReference type="ARBA" id="ARBA00022485"/>
    </source>
</evidence>
<dbReference type="InterPro" id="IPR013785">
    <property type="entry name" value="Aldolase_TIM"/>
</dbReference>
<evidence type="ECO:0000256" key="5">
    <source>
        <dbReference type="ARBA" id="ARBA00023014"/>
    </source>
</evidence>
<comment type="cofactor">
    <cofactor evidence="6">
        <name>[4Fe-4S] cluster</name>
        <dbReference type="ChEBI" id="CHEBI:49883"/>
    </cofactor>
    <text evidence="6">Binds 1 [4Fe-4S] cluster. The cluster is coordinated with 3 cysteines and an exchangeable S-adenosyl-L-methionine.</text>
</comment>
<evidence type="ECO:0000256" key="4">
    <source>
        <dbReference type="ARBA" id="ARBA00023004"/>
    </source>
</evidence>
<dbReference type="InterPro" id="IPR016431">
    <property type="entry name" value="Pyrv-formate_lyase-activ_prd"/>
</dbReference>
<proteinExistence type="predicted"/>
<feature type="binding site" evidence="6">
    <location>
        <position position="95"/>
    </location>
    <ligand>
        <name>[4Fe-4S] cluster</name>
        <dbReference type="ChEBI" id="CHEBI:49883"/>
        <note>4Fe-4S-S-AdoMet</note>
    </ligand>
</feature>
<dbReference type="RefSeq" id="WP_013255119.1">
    <property type="nucleotide sequence ID" value="NC_014364.1"/>
</dbReference>
<dbReference type="EMBL" id="CP002116">
    <property type="protein sequence ID" value="ADK81657.1"/>
    <property type="molecule type" value="Genomic_DNA"/>
</dbReference>
<evidence type="ECO:0000256" key="3">
    <source>
        <dbReference type="ARBA" id="ARBA00022723"/>
    </source>
</evidence>
<reference evidence="8 9" key="1">
    <citation type="journal article" date="2010" name="Stand. Genomic Sci.">
        <title>Complete genome sequence of Spirochaeta smaragdinae type strain (SEBR 4228).</title>
        <authorList>
            <person name="Mavromatis K."/>
            <person name="Yasawong M."/>
            <person name="Chertkov O."/>
            <person name="Lapidus A."/>
            <person name="Lucas S."/>
            <person name="Nolan M."/>
            <person name="Del Rio T.G."/>
            <person name="Tice H."/>
            <person name="Cheng J.F."/>
            <person name="Pitluck S."/>
            <person name="Liolios K."/>
            <person name="Ivanova N."/>
            <person name="Tapia R."/>
            <person name="Han C."/>
            <person name="Bruce D."/>
            <person name="Goodwin L."/>
            <person name="Pati A."/>
            <person name="Chen A."/>
            <person name="Palaniappan K."/>
            <person name="Land M."/>
            <person name="Hauser L."/>
            <person name="Chang Y.J."/>
            <person name="Jeffries C.D."/>
            <person name="Detter J.C."/>
            <person name="Rohde M."/>
            <person name="Brambilla E."/>
            <person name="Spring S."/>
            <person name="Goker M."/>
            <person name="Sikorski J."/>
            <person name="Woyke T."/>
            <person name="Bristow J."/>
            <person name="Eisen J.A."/>
            <person name="Markowitz V."/>
            <person name="Hugenholtz P."/>
            <person name="Klenk H.P."/>
            <person name="Kyrpides N.C."/>
        </authorList>
    </citation>
    <scope>NUCLEOTIDE SEQUENCE [LARGE SCALE GENOMIC DNA]</scope>
    <source>
        <strain evidence="9">DSM 11293 / JCM 15392 / SEBR 4228</strain>
    </source>
</reference>
<feature type="binding site" evidence="6">
    <location>
        <position position="88"/>
    </location>
    <ligand>
        <name>[4Fe-4S] cluster</name>
        <dbReference type="ChEBI" id="CHEBI:49883"/>
        <note>4Fe-4S-S-AdoMet</note>
    </ligand>
</feature>
<dbReference type="STRING" id="573413.Spirs_2544"/>
<dbReference type="SUPFAM" id="SSF102114">
    <property type="entry name" value="Radical SAM enzymes"/>
    <property type="match status" value="1"/>
</dbReference>
<dbReference type="eggNOG" id="COG1180">
    <property type="taxonomic scope" value="Bacteria"/>
</dbReference>
<dbReference type="GO" id="GO:0046872">
    <property type="term" value="F:metal ion binding"/>
    <property type="evidence" value="ECO:0007669"/>
    <property type="project" value="UniProtKB-KW"/>
</dbReference>
<keyword evidence="1" id="KW-0004">4Fe-4S</keyword>
<dbReference type="GO" id="GO:0003824">
    <property type="term" value="F:catalytic activity"/>
    <property type="evidence" value="ECO:0007669"/>
    <property type="project" value="InterPro"/>
</dbReference>
<dbReference type="NCBIfam" id="TIGR04337">
    <property type="entry name" value="AmmeMemoSam_rS"/>
    <property type="match status" value="1"/>
</dbReference>
<dbReference type="CDD" id="cd01335">
    <property type="entry name" value="Radical_SAM"/>
    <property type="match status" value="1"/>
</dbReference>
<dbReference type="PANTHER" id="PTHR30352">
    <property type="entry name" value="PYRUVATE FORMATE-LYASE-ACTIVATING ENZYME"/>
    <property type="match status" value="1"/>
</dbReference>
<feature type="binding site" evidence="6">
    <location>
        <position position="92"/>
    </location>
    <ligand>
        <name>[4Fe-4S] cluster</name>
        <dbReference type="ChEBI" id="CHEBI:49883"/>
        <note>4Fe-4S-S-AdoMet</note>
    </ligand>
</feature>
<dbReference type="InterPro" id="IPR027596">
    <property type="entry name" value="AmmeMemoSam_rS"/>
</dbReference>
<dbReference type="SFLD" id="SFLDS00029">
    <property type="entry name" value="Radical_SAM"/>
    <property type="match status" value="1"/>
</dbReference>